<dbReference type="InterPro" id="IPR019301">
    <property type="entry name" value="Flagellar_prot_FlgJ_N"/>
</dbReference>
<reference evidence="3" key="1">
    <citation type="submission" date="2020-11" db="EMBL/GenBank/DDBJ databases">
        <title>Halonatronomonas betainensis gen. nov., sp. nov. a novel haloalkaliphilic representative of the family Halanaerobiacae capable of betaine degradation.</title>
        <authorList>
            <person name="Boltyanskaya Y."/>
            <person name="Kevbrin V."/>
            <person name="Detkova E."/>
            <person name="Grouzdev D.S."/>
            <person name="Koziaeva V."/>
            <person name="Zhilina T."/>
        </authorList>
    </citation>
    <scope>NUCLEOTIDE SEQUENCE</scope>
    <source>
        <strain evidence="3">Z-7014</strain>
    </source>
</reference>
<evidence type="ECO:0000313" key="3">
    <source>
        <dbReference type="EMBL" id="MBF8435717.1"/>
    </source>
</evidence>
<name>A0A931F977_9FIRM</name>
<evidence type="ECO:0000256" key="1">
    <source>
        <dbReference type="SAM" id="MobiDB-lite"/>
    </source>
</evidence>
<feature type="region of interest" description="Disordered" evidence="1">
    <location>
        <begin position="1"/>
        <end position="21"/>
    </location>
</feature>
<gene>
    <name evidence="3" type="ORF">I0Q91_01365</name>
</gene>
<proteinExistence type="predicted"/>
<feature type="compositionally biased region" description="Polar residues" evidence="1">
    <location>
        <begin position="1"/>
        <end position="15"/>
    </location>
</feature>
<feature type="domain" description="Flagellar protein FlgJ N-terminal" evidence="2">
    <location>
        <begin position="61"/>
        <end position="110"/>
    </location>
</feature>
<dbReference type="EMBL" id="JADPIE010000001">
    <property type="protein sequence ID" value="MBF8435717.1"/>
    <property type="molecule type" value="Genomic_DNA"/>
</dbReference>
<comment type="caution">
    <text evidence="3">The sequence shown here is derived from an EMBL/GenBank/DDBJ whole genome shotgun (WGS) entry which is preliminary data.</text>
</comment>
<dbReference type="Pfam" id="PF10135">
    <property type="entry name" value="Rod-binding"/>
    <property type="match status" value="1"/>
</dbReference>
<evidence type="ECO:0000259" key="2">
    <source>
        <dbReference type="Pfam" id="PF10135"/>
    </source>
</evidence>
<evidence type="ECO:0000313" key="4">
    <source>
        <dbReference type="Proteomes" id="UP000621436"/>
    </source>
</evidence>
<accession>A0A931F977</accession>
<keyword evidence="4" id="KW-1185">Reference proteome</keyword>
<dbReference type="AlphaFoldDB" id="A0A931F977"/>
<organism evidence="3 4">
    <name type="scientific">Halonatronomonas betaini</name>
    <dbReference type="NCBI Taxonomy" id="2778430"/>
    <lineage>
        <taxon>Bacteria</taxon>
        <taxon>Bacillati</taxon>
        <taxon>Bacillota</taxon>
        <taxon>Clostridia</taxon>
        <taxon>Halanaerobiales</taxon>
        <taxon>Halarsenatibacteraceae</taxon>
        <taxon>Halonatronomonas</taxon>
    </lineage>
</organism>
<dbReference type="RefSeq" id="WP_270452380.1">
    <property type="nucleotide sequence ID" value="NZ_JADPIE010000001.1"/>
</dbReference>
<protein>
    <submittedName>
        <fullName evidence="3">Rod-binding protein</fullName>
    </submittedName>
</protein>
<sequence>MEINNISNIQNQYEQTRQESEQIDAGELNDNLTKLAANNEDEALKAAINDFMSIFMQQMFQSMRNTVPDDGIINGGYAEDVFTEMLDEEISQTGSEQGLFKDINRQIYQQLSGE</sequence>
<dbReference type="Proteomes" id="UP000621436">
    <property type="component" value="Unassembled WGS sequence"/>
</dbReference>